<dbReference type="EMBL" id="CP064812">
    <property type="protein sequence ID" value="QPG72837.1"/>
    <property type="molecule type" value="Genomic_DNA"/>
</dbReference>
<evidence type="ECO:0000256" key="1">
    <source>
        <dbReference type="ARBA" id="ARBA00004141"/>
    </source>
</evidence>
<dbReference type="RefSeq" id="XP_038776402.1">
    <property type="nucleotide sequence ID" value="XM_038920474.1"/>
</dbReference>
<dbReference type="PANTHER" id="PTHR12483">
    <property type="entry name" value="SOLUTE CARRIER FAMILY 31 COPPER TRANSPORTERS"/>
    <property type="match status" value="1"/>
</dbReference>
<dbReference type="PANTHER" id="PTHR12483:SF73">
    <property type="entry name" value="COPPER TRANSPORT PROTEIN CTR3"/>
    <property type="match status" value="1"/>
</dbReference>
<dbReference type="GeneID" id="62193540"/>
<dbReference type="InterPro" id="IPR007274">
    <property type="entry name" value="Cop_transporter"/>
</dbReference>
<dbReference type="AlphaFoldDB" id="A0A875RST0"/>
<comment type="similarity">
    <text evidence="2 6">Belongs to the copper transporter (Ctr) (TC 1.A.56) family. SLC31A subfamily.</text>
</comment>
<keyword evidence="6" id="KW-0186">Copper</keyword>
<proteinExistence type="inferred from homology"/>
<gene>
    <name evidence="7" type="ORF">FOA43_000139</name>
</gene>
<evidence type="ECO:0000313" key="8">
    <source>
        <dbReference type="Proteomes" id="UP000662931"/>
    </source>
</evidence>
<keyword evidence="3 6" id="KW-0812">Transmembrane</keyword>
<dbReference type="GO" id="GO:0016020">
    <property type="term" value="C:membrane"/>
    <property type="evidence" value="ECO:0007669"/>
    <property type="project" value="UniProtKB-SubCell"/>
</dbReference>
<dbReference type="KEGG" id="bnn:FOA43_000139"/>
<reference evidence="7" key="1">
    <citation type="submission" date="2020-10" db="EMBL/GenBank/DDBJ databases">
        <authorList>
            <person name="Roach M.J.R."/>
        </authorList>
    </citation>
    <scope>NUCLEOTIDE SEQUENCE</scope>
    <source>
        <strain evidence="7">CBS 1945</strain>
    </source>
</reference>
<dbReference type="GO" id="GO:0005375">
    <property type="term" value="F:copper ion transmembrane transporter activity"/>
    <property type="evidence" value="ECO:0007669"/>
    <property type="project" value="UniProtKB-UniRule"/>
</dbReference>
<evidence type="ECO:0000256" key="6">
    <source>
        <dbReference type="RuleBase" id="RU367022"/>
    </source>
</evidence>
<name>A0A875RST0_EENNA</name>
<organism evidence="7 8">
    <name type="scientific">Eeniella nana</name>
    <name type="common">Yeast</name>
    <name type="synonym">Brettanomyces nanus</name>
    <dbReference type="NCBI Taxonomy" id="13502"/>
    <lineage>
        <taxon>Eukaryota</taxon>
        <taxon>Fungi</taxon>
        <taxon>Dikarya</taxon>
        <taxon>Ascomycota</taxon>
        <taxon>Saccharomycotina</taxon>
        <taxon>Pichiomycetes</taxon>
        <taxon>Pichiales</taxon>
        <taxon>Pichiaceae</taxon>
        <taxon>Brettanomyces</taxon>
    </lineage>
</organism>
<feature type="transmembrane region" description="Helical" evidence="6">
    <location>
        <begin position="12"/>
        <end position="30"/>
    </location>
</feature>
<dbReference type="Pfam" id="PF04145">
    <property type="entry name" value="Ctr"/>
    <property type="match status" value="1"/>
</dbReference>
<accession>A0A875RST0</accession>
<dbReference type="Proteomes" id="UP000662931">
    <property type="component" value="Chromosome 1"/>
</dbReference>
<keyword evidence="8" id="KW-1185">Reference proteome</keyword>
<dbReference type="OrthoDB" id="161814at2759"/>
<protein>
    <recommendedName>
        <fullName evidence="6">Copper transport protein</fullName>
    </recommendedName>
</protein>
<keyword evidence="5 6" id="KW-0472">Membrane</keyword>
<keyword evidence="6" id="KW-0187">Copper transport</keyword>
<evidence type="ECO:0000256" key="3">
    <source>
        <dbReference type="ARBA" id="ARBA00022692"/>
    </source>
</evidence>
<keyword evidence="6" id="KW-0406">Ion transport</keyword>
<keyword evidence="6" id="KW-0813">Transport</keyword>
<sequence length="195" mass="22472">MELTWHVNSRGMFAGTCIGVFFWVLAYLWFHRMIVEYDRAIVEYKLAQYAQTHSDACCCCENGAGESTDITEKAASSSDSSDAIYSVTDSKVSQFFRPIARVLKHRWLVNHSHSDKDGSILVYPSPLEHLFKSVLYMMEWACSFLIMLMWMYYNGYVVITCILGYFFGQLLFSYAPLTVIGNKKYLPPKEEKTHC</sequence>
<evidence type="ECO:0000256" key="4">
    <source>
        <dbReference type="ARBA" id="ARBA00022989"/>
    </source>
</evidence>
<evidence type="ECO:0000313" key="7">
    <source>
        <dbReference type="EMBL" id="QPG72837.1"/>
    </source>
</evidence>
<keyword evidence="4 6" id="KW-1133">Transmembrane helix</keyword>
<evidence type="ECO:0000256" key="2">
    <source>
        <dbReference type="ARBA" id="ARBA00006921"/>
    </source>
</evidence>
<evidence type="ECO:0000256" key="5">
    <source>
        <dbReference type="ARBA" id="ARBA00023136"/>
    </source>
</evidence>
<comment type="subcellular location">
    <subcellularLocation>
        <location evidence="1 6">Membrane</location>
        <topology evidence="1 6">Multi-pass membrane protein</topology>
    </subcellularLocation>
</comment>